<feature type="transmembrane region" description="Helical" evidence="7">
    <location>
        <begin position="130"/>
        <end position="148"/>
    </location>
</feature>
<evidence type="ECO:0000313" key="10">
    <source>
        <dbReference type="EMBL" id="TCO85894.1"/>
    </source>
</evidence>
<reference evidence="10 11" key="1">
    <citation type="submission" date="2019-03" db="EMBL/GenBank/DDBJ databases">
        <title>Genomic Encyclopedia of Type Strains, Phase IV (KMG-IV): sequencing the most valuable type-strain genomes for metagenomic binning, comparative biology and taxonomic classification.</title>
        <authorList>
            <person name="Goeker M."/>
        </authorList>
    </citation>
    <scope>NUCLEOTIDE SEQUENCE [LARGE SCALE GENOMIC DNA]</scope>
    <source>
        <strain evidence="10 11">DSM 28559</strain>
    </source>
</reference>
<dbReference type="Gene3D" id="1.20.1510.10">
    <property type="entry name" value="Cation efflux protein transmembrane domain"/>
    <property type="match status" value="1"/>
</dbReference>
<dbReference type="InterPro" id="IPR058533">
    <property type="entry name" value="Cation_efflux_TM"/>
</dbReference>
<organism evidence="10 11">
    <name type="scientific">Frisingicoccus caecimuris</name>
    <dbReference type="NCBI Taxonomy" id="1796636"/>
    <lineage>
        <taxon>Bacteria</taxon>
        <taxon>Bacillati</taxon>
        <taxon>Bacillota</taxon>
        <taxon>Clostridia</taxon>
        <taxon>Lachnospirales</taxon>
        <taxon>Lachnospiraceae</taxon>
        <taxon>Frisingicoccus</taxon>
    </lineage>
</organism>
<dbReference type="InterPro" id="IPR027470">
    <property type="entry name" value="Cation_efflux_CTD"/>
</dbReference>
<keyword evidence="3" id="KW-0813">Transport</keyword>
<feature type="transmembrane region" description="Helical" evidence="7">
    <location>
        <begin position="197"/>
        <end position="215"/>
    </location>
</feature>
<evidence type="ECO:0000256" key="4">
    <source>
        <dbReference type="ARBA" id="ARBA00022692"/>
    </source>
</evidence>
<evidence type="ECO:0000256" key="3">
    <source>
        <dbReference type="ARBA" id="ARBA00022448"/>
    </source>
</evidence>
<dbReference type="Pfam" id="PF16916">
    <property type="entry name" value="ZT_dimer"/>
    <property type="match status" value="1"/>
</dbReference>
<feature type="transmembrane region" description="Helical" evidence="7">
    <location>
        <begin position="169"/>
        <end position="191"/>
    </location>
</feature>
<evidence type="ECO:0000256" key="2">
    <source>
        <dbReference type="ARBA" id="ARBA00008114"/>
    </source>
</evidence>
<dbReference type="PANTHER" id="PTHR43840">
    <property type="entry name" value="MITOCHONDRIAL METAL TRANSPORTER 1-RELATED"/>
    <property type="match status" value="1"/>
</dbReference>
<accession>A0A4R2LPP2</accession>
<evidence type="ECO:0000313" key="11">
    <source>
        <dbReference type="Proteomes" id="UP000295711"/>
    </source>
</evidence>
<proteinExistence type="inferred from homology"/>
<evidence type="ECO:0000259" key="9">
    <source>
        <dbReference type="Pfam" id="PF16916"/>
    </source>
</evidence>
<keyword evidence="6 7" id="KW-0472">Membrane</keyword>
<dbReference type="EMBL" id="SLXA01000002">
    <property type="protein sequence ID" value="TCO85894.1"/>
    <property type="molecule type" value="Genomic_DNA"/>
</dbReference>
<dbReference type="RefSeq" id="WP_132088848.1">
    <property type="nucleotide sequence ID" value="NZ_JANKAQ010000001.1"/>
</dbReference>
<dbReference type="PANTHER" id="PTHR43840:SF15">
    <property type="entry name" value="MITOCHONDRIAL METAL TRANSPORTER 1-RELATED"/>
    <property type="match status" value="1"/>
</dbReference>
<dbReference type="InterPro" id="IPR027469">
    <property type="entry name" value="Cation_efflux_TMD_sf"/>
</dbReference>
<dbReference type="AlphaFoldDB" id="A0A4R2LPP2"/>
<dbReference type="SUPFAM" id="SSF161111">
    <property type="entry name" value="Cation efflux protein transmembrane domain-like"/>
    <property type="match status" value="1"/>
</dbReference>
<name>A0A4R2LPP2_9FIRM</name>
<protein>
    <submittedName>
        <fullName evidence="10">Cation diffusion facilitator family transporter</fullName>
    </submittedName>
</protein>
<sequence length="388" mass="42955">MTELLVRWFIKDKENINDTKVRQSYGRLSGFVGICCNVILFALKLFAGLATGAVSIMADAFNNLSDAASSVVTLIGFHMAGKPADPGHPYGHGRIEYLSGLFIAAAILMTGVELMKSSVEKILHPEAPDFGVASIVILVASILLKLWMCRFNLKLGKRIQSEAMKATAADSLCDCISTSAVLIGVFIAMATGKNPDGWIGALVALFVCFAGFTAARDTIQPLLGQAPDPELVKKIKERVLSEEKILGVHDLIIHDYGPGRRMISLHAEVSYKEDILEAHDLIDNIERDLMKKFQCDATIHMDPVITDDEEMNKARKMVEDMVAAENAGWQIHDFRMVRGSSHTNLIFDLVVAPEELCRKQEIERWMKEKIHDADQSFYAVVTVEQSFL</sequence>
<feature type="domain" description="Cation efflux protein transmembrane" evidence="8">
    <location>
        <begin position="31"/>
        <end position="223"/>
    </location>
</feature>
<comment type="similarity">
    <text evidence="2">Belongs to the cation diffusion facilitator (CDF) transporter (TC 2.A.4) family.</text>
</comment>
<dbReference type="Proteomes" id="UP000295711">
    <property type="component" value="Unassembled WGS sequence"/>
</dbReference>
<feature type="domain" description="Cation efflux protein cytoplasmic" evidence="9">
    <location>
        <begin position="227"/>
        <end position="303"/>
    </location>
</feature>
<dbReference type="OrthoDB" id="9806522at2"/>
<dbReference type="GO" id="GO:0016020">
    <property type="term" value="C:membrane"/>
    <property type="evidence" value="ECO:0007669"/>
    <property type="project" value="UniProtKB-SubCell"/>
</dbReference>
<dbReference type="InterPro" id="IPR002524">
    <property type="entry name" value="Cation_efflux"/>
</dbReference>
<comment type="subcellular location">
    <subcellularLocation>
        <location evidence="1">Membrane</location>
        <topology evidence="1">Multi-pass membrane protein</topology>
    </subcellularLocation>
</comment>
<dbReference type="InterPro" id="IPR036837">
    <property type="entry name" value="Cation_efflux_CTD_sf"/>
</dbReference>
<comment type="caution">
    <text evidence="10">The sequence shown here is derived from an EMBL/GenBank/DDBJ whole genome shotgun (WGS) entry which is preliminary data.</text>
</comment>
<evidence type="ECO:0000259" key="8">
    <source>
        <dbReference type="Pfam" id="PF01545"/>
    </source>
</evidence>
<feature type="transmembrane region" description="Helical" evidence="7">
    <location>
        <begin position="30"/>
        <end position="58"/>
    </location>
</feature>
<dbReference type="NCBIfam" id="TIGR01297">
    <property type="entry name" value="CDF"/>
    <property type="match status" value="1"/>
</dbReference>
<dbReference type="Pfam" id="PF01545">
    <property type="entry name" value="Cation_efflux"/>
    <property type="match status" value="1"/>
</dbReference>
<dbReference type="SUPFAM" id="SSF160240">
    <property type="entry name" value="Cation efflux protein cytoplasmic domain-like"/>
    <property type="match status" value="1"/>
</dbReference>
<gene>
    <name evidence="10" type="ORF">EV212_102211</name>
</gene>
<evidence type="ECO:0000256" key="7">
    <source>
        <dbReference type="SAM" id="Phobius"/>
    </source>
</evidence>
<dbReference type="FunFam" id="1.20.1510.10:FF:000006">
    <property type="entry name" value="Divalent cation efflux transporter"/>
    <property type="match status" value="1"/>
</dbReference>
<evidence type="ECO:0000256" key="1">
    <source>
        <dbReference type="ARBA" id="ARBA00004141"/>
    </source>
</evidence>
<keyword evidence="5 7" id="KW-1133">Transmembrane helix</keyword>
<dbReference type="InterPro" id="IPR050291">
    <property type="entry name" value="CDF_Transporter"/>
</dbReference>
<evidence type="ECO:0000256" key="6">
    <source>
        <dbReference type="ARBA" id="ARBA00023136"/>
    </source>
</evidence>
<keyword evidence="11" id="KW-1185">Reference proteome</keyword>
<keyword evidence="4 7" id="KW-0812">Transmembrane</keyword>
<dbReference type="GO" id="GO:0008324">
    <property type="term" value="F:monoatomic cation transmembrane transporter activity"/>
    <property type="evidence" value="ECO:0007669"/>
    <property type="project" value="InterPro"/>
</dbReference>
<dbReference type="Gene3D" id="3.30.70.1350">
    <property type="entry name" value="Cation efflux protein, cytoplasmic domain"/>
    <property type="match status" value="1"/>
</dbReference>
<evidence type="ECO:0000256" key="5">
    <source>
        <dbReference type="ARBA" id="ARBA00022989"/>
    </source>
</evidence>